<dbReference type="RefSeq" id="WP_100081245.1">
    <property type="nucleotide sequence ID" value="NZ_NQVN01000009.1"/>
</dbReference>
<reference evidence="4 5" key="1">
    <citation type="submission" date="2017-08" db="EMBL/GenBank/DDBJ databases">
        <title>Pleomorphomonas carboxidotrophicus sp. nov., a new mesophilic hydrogenogenic carboxidotroph.</title>
        <authorList>
            <person name="Esquivel-Elizondo S."/>
            <person name="Krajmalnik-Brown R."/>
            <person name="Maldonado J."/>
        </authorList>
    </citation>
    <scope>NUCLEOTIDE SEQUENCE [LARGE SCALE GENOMIC DNA]</scope>
    <source>
        <strain evidence="4 5">SVCO-16</strain>
    </source>
</reference>
<feature type="domain" description="Phage tail tape measure protein" evidence="3">
    <location>
        <begin position="118"/>
        <end position="312"/>
    </location>
</feature>
<organism evidence="4 5">
    <name type="scientific">Pleomorphomonas carboxyditropha</name>
    <dbReference type="NCBI Taxonomy" id="2023338"/>
    <lineage>
        <taxon>Bacteria</taxon>
        <taxon>Pseudomonadati</taxon>
        <taxon>Pseudomonadota</taxon>
        <taxon>Alphaproteobacteria</taxon>
        <taxon>Hyphomicrobiales</taxon>
        <taxon>Pleomorphomonadaceae</taxon>
        <taxon>Pleomorphomonas</taxon>
    </lineage>
</organism>
<dbReference type="Pfam" id="PF10145">
    <property type="entry name" value="PhageMin_Tail"/>
    <property type="match status" value="1"/>
</dbReference>
<keyword evidence="5" id="KW-1185">Reference proteome</keyword>
<evidence type="ECO:0000313" key="5">
    <source>
        <dbReference type="Proteomes" id="UP000231070"/>
    </source>
</evidence>
<dbReference type="PANTHER" id="PTHR37813">
    <property type="entry name" value="FELS-2 PROPHAGE PROTEIN"/>
    <property type="match status" value="1"/>
</dbReference>
<evidence type="ECO:0000256" key="2">
    <source>
        <dbReference type="SAM" id="MobiDB-lite"/>
    </source>
</evidence>
<dbReference type="AlphaFoldDB" id="A0A2G9WWR9"/>
<evidence type="ECO:0000313" key="4">
    <source>
        <dbReference type="EMBL" id="PIO98570.1"/>
    </source>
</evidence>
<accession>A0A2G9WWR9</accession>
<evidence type="ECO:0000259" key="3">
    <source>
        <dbReference type="Pfam" id="PF10145"/>
    </source>
</evidence>
<evidence type="ECO:0000256" key="1">
    <source>
        <dbReference type="ARBA" id="ARBA00022612"/>
    </source>
</evidence>
<dbReference type="PANTHER" id="PTHR37813:SF1">
    <property type="entry name" value="FELS-2 PROPHAGE PROTEIN"/>
    <property type="match status" value="1"/>
</dbReference>
<keyword evidence="1" id="KW-1188">Viral release from host cell</keyword>
<dbReference type="Proteomes" id="UP000231070">
    <property type="component" value="Unassembled WGS sequence"/>
</dbReference>
<feature type="region of interest" description="Disordered" evidence="2">
    <location>
        <begin position="612"/>
        <end position="631"/>
    </location>
</feature>
<dbReference type="NCBIfam" id="TIGR01760">
    <property type="entry name" value="tape_meas_TP901"/>
    <property type="match status" value="1"/>
</dbReference>
<dbReference type="EMBL" id="NQVN01000009">
    <property type="protein sequence ID" value="PIO98570.1"/>
    <property type="molecule type" value="Genomic_DNA"/>
</dbReference>
<dbReference type="InterPro" id="IPR010090">
    <property type="entry name" value="Phage_tape_meas"/>
</dbReference>
<gene>
    <name evidence="4" type="ORF">CJ014_14730</name>
</gene>
<proteinExistence type="predicted"/>
<protein>
    <submittedName>
        <fullName evidence="4">Phage tail tape measure protein</fullName>
    </submittedName>
</protein>
<name>A0A2G9WWR9_9HYPH</name>
<dbReference type="OrthoDB" id="8019720at2"/>
<comment type="caution">
    <text evidence="4">The sequence shown here is derived from an EMBL/GenBank/DDBJ whole genome shotgun (WGS) entry which is preliminary data.</text>
</comment>
<sequence length="669" mass="69617">MSDFDVAIKARFVNQMGSGARSAERDLGGVQKTAQRLGNTDFGSRLRSQLQRAAEGAASLHSRMQSVGTLMLQLGAGYQTIKRTLGAPVMADANLGDIMIDIGQKANLTKGEIGGLTDTVKAMADRLRTSPEAIGKGIDVLMGSGLDLDPSKRLIDPIVKVSKAYRVETDAVSQAVFSMVNNLKIAPDQIELALGRIAQAAADGRYEIANFAEGMPGLAATMQGLGQTGLSGVSRLAAALETVSGSVGDPGQATTSIDDLLQKVVSPDVVKNFKDAGINIAGRIGKAQKEGTDVFEAIYKATMKATGGDTSKVVNFFGDKEARRGIVALMQNMDAYREMRDRYEAINAPDKLNSDFDMRTEGTGNKLRTFGDRWEALQAAVGKGVNTYLDPVVSKMTEWLDVVTKLAEKIPALTGSVVILGTTLAAMAVSASVGSMLKGLSSMLGGAGAAAGGGAATAAAAGAGAGGVGLWKWLGRGGKFALKGLGRIAGPAGWAYTGYEAGKALGDYAATPEGKAAIEKQNADDRRRMELQGRIEQLNGKVNSAISLGDLKALAEYNAEIADLYRQLNEIGKVEAKPEVDPSSIDAAIGKVSALAGALRGLGSPSFMGNAAPASARAGGRSGGAGNTSNTYNVAGYNPGVVARRIQREQDRETRLARAGALHDLWSLA</sequence>